<dbReference type="Proteomes" id="UP000285951">
    <property type="component" value="Unassembled WGS sequence"/>
</dbReference>
<evidence type="ECO:0000313" key="3">
    <source>
        <dbReference type="EMBL" id="MVB08132.1"/>
    </source>
</evidence>
<feature type="chain" id="PRO_5029757155" evidence="1">
    <location>
        <begin position="24"/>
        <end position="123"/>
    </location>
</feature>
<evidence type="ECO:0000313" key="2">
    <source>
        <dbReference type="EMBL" id="MUP38927.1"/>
    </source>
</evidence>
<gene>
    <name evidence="3" type="ORF">DWB62_013995</name>
    <name evidence="2" type="ORF">GNY23_13995</name>
</gene>
<dbReference type="AlphaFoldDB" id="A0A7M4D8E8"/>
<evidence type="ECO:0000313" key="5">
    <source>
        <dbReference type="Proteomes" id="UP000462449"/>
    </source>
</evidence>
<reference evidence="3 4" key="1">
    <citation type="submission" date="2019-11" db="EMBL/GenBank/DDBJ databases">
        <title>Draft genome sequence of Labilibaculum sp. strain SYP isolated from Black Sea.</title>
        <authorList>
            <person name="Yadav S."/>
            <person name="Villanueva L."/>
        </authorList>
    </citation>
    <scope>NUCLEOTIDE SEQUENCE [LARGE SCALE GENOMIC DNA]</scope>
    <source>
        <strain evidence="3 4">44</strain>
    </source>
</reference>
<dbReference type="EMBL" id="WOTW01000035">
    <property type="protein sequence ID" value="MUP38927.1"/>
    <property type="molecule type" value="Genomic_DNA"/>
</dbReference>
<dbReference type="RefSeq" id="WP_156196447.1">
    <property type="nucleotide sequence ID" value="NZ_QTZN02000035.1"/>
</dbReference>
<keyword evidence="1" id="KW-0732">Signal</keyword>
<dbReference type="Proteomes" id="UP000462449">
    <property type="component" value="Unassembled WGS sequence"/>
</dbReference>
<evidence type="ECO:0000313" key="4">
    <source>
        <dbReference type="Proteomes" id="UP000285951"/>
    </source>
</evidence>
<name>A0A7M4D8E8_9BACT</name>
<reference evidence="2 5" key="2">
    <citation type="submission" date="2019-12" db="EMBL/GenBank/DDBJ databases">
        <title>Draft genome sequence of Labilibaculum sp. strain 44 isolated from deep waters of Black Sea.</title>
        <authorList>
            <person name="Yadav S."/>
            <person name="Villanueva L."/>
        </authorList>
    </citation>
    <scope>NUCLEOTIDE SEQUENCE [LARGE SCALE GENOMIC DNA]</scope>
    <source>
        <strain evidence="2 5">44</strain>
    </source>
</reference>
<protein>
    <submittedName>
        <fullName evidence="2">Uncharacterized protein</fullName>
    </submittedName>
</protein>
<keyword evidence="4" id="KW-1185">Reference proteome</keyword>
<sequence length="123" mass="13872">MKKKITYFLSVLAIGLFVFLAYGSDDDGESSTVDLNASVSFTGTQFVIKNNDSFDYNNAKLELNGDYFLKGYNLKAGETYTVGMLQFADKKGNRFTALQKPQKFSIWCDLSSGKNGFYYAEWQ</sequence>
<accession>A0A7M4D8E8</accession>
<feature type="signal peptide" evidence="1">
    <location>
        <begin position="1"/>
        <end position="23"/>
    </location>
</feature>
<dbReference type="OrthoDB" id="1363339at2"/>
<evidence type="ECO:0000256" key="1">
    <source>
        <dbReference type="SAM" id="SignalP"/>
    </source>
</evidence>
<comment type="caution">
    <text evidence="2">The sequence shown here is derived from an EMBL/GenBank/DDBJ whole genome shotgun (WGS) entry which is preliminary data.</text>
</comment>
<dbReference type="EMBL" id="QTZN02000035">
    <property type="protein sequence ID" value="MVB08132.1"/>
    <property type="molecule type" value="Genomic_DNA"/>
</dbReference>
<proteinExistence type="predicted"/>
<organism evidence="2 5">
    <name type="scientific">Labilibaculum euxinus</name>
    <dbReference type="NCBI Taxonomy" id="2686357"/>
    <lineage>
        <taxon>Bacteria</taxon>
        <taxon>Pseudomonadati</taxon>
        <taxon>Bacteroidota</taxon>
        <taxon>Bacteroidia</taxon>
        <taxon>Marinilabiliales</taxon>
        <taxon>Marinifilaceae</taxon>
        <taxon>Labilibaculum</taxon>
    </lineage>
</organism>